<sequence>MRRVVVSDQHAGATLKGEPVMRGRDLKLLHLNLKCGSLAARKDWPKLPDTASYICDIVKPVKETPRELATLPARVFGMAILFKSVDSALQFRQHHHASTVVTVPNNGKYTVIGGAGYVDEYRLQSEQSLGVRSANDGAISNKQAQLAVADRLVDSGLKWRDAEHSFASAIEEREQAVAAEAAARQAMDVAKNAANAANTLAKPGPARRSTAHNAANGAEPPTPQLGAATPRRASPSSRKRTPMRSQGGTEAGPSRSSKKARPS</sequence>
<evidence type="ECO:0000313" key="2">
    <source>
        <dbReference type="EMBL" id="CAD9204469.1"/>
    </source>
</evidence>
<evidence type="ECO:0000256" key="1">
    <source>
        <dbReference type="SAM" id="MobiDB-lite"/>
    </source>
</evidence>
<feature type="region of interest" description="Disordered" evidence="1">
    <location>
        <begin position="199"/>
        <end position="263"/>
    </location>
</feature>
<dbReference type="EMBL" id="HBGG01013093">
    <property type="protein sequence ID" value="CAD9204469.1"/>
    <property type="molecule type" value="Transcribed_RNA"/>
</dbReference>
<dbReference type="AlphaFoldDB" id="A0A7S1SPW8"/>
<proteinExistence type="predicted"/>
<reference evidence="2" key="1">
    <citation type="submission" date="2021-01" db="EMBL/GenBank/DDBJ databases">
        <authorList>
            <person name="Corre E."/>
            <person name="Pelletier E."/>
            <person name="Niang G."/>
            <person name="Scheremetjew M."/>
            <person name="Finn R."/>
            <person name="Kale V."/>
            <person name="Holt S."/>
            <person name="Cochrane G."/>
            <person name="Meng A."/>
            <person name="Brown T."/>
            <person name="Cohen L."/>
        </authorList>
    </citation>
    <scope>NUCLEOTIDE SEQUENCE</scope>
    <source>
        <strain evidence="2">PLY429</strain>
    </source>
</reference>
<accession>A0A7S1SPW8</accession>
<organism evidence="2">
    <name type="scientific">Tetraselmis chuii</name>
    <dbReference type="NCBI Taxonomy" id="63592"/>
    <lineage>
        <taxon>Eukaryota</taxon>
        <taxon>Viridiplantae</taxon>
        <taxon>Chlorophyta</taxon>
        <taxon>core chlorophytes</taxon>
        <taxon>Chlorodendrophyceae</taxon>
        <taxon>Chlorodendrales</taxon>
        <taxon>Chlorodendraceae</taxon>
        <taxon>Tetraselmis</taxon>
    </lineage>
</organism>
<name>A0A7S1SPW8_9CHLO</name>
<protein>
    <submittedName>
        <fullName evidence="2">Uncharacterized protein</fullName>
    </submittedName>
</protein>
<gene>
    <name evidence="2" type="ORF">TCHU04912_LOCUS6704</name>
</gene>